<organism evidence="1 2">
    <name type="scientific">Mycolicibacterium conceptionense</name>
    <dbReference type="NCBI Taxonomy" id="451644"/>
    <lineage>
        <taxon>Bacteria</taxon>
        <taxon>Bacillati</taxon>
        <taxon>Actinomycetota</taxon>
        <taxon>Actinomycetes</taxon>
        <taxon>Mycobacteriales</taxon>
        <taxon>Mycobacteriaceae</taxon>
        <taxon>Mycolicibacterium</taxon>
    </lineage>
</organism>
<name>A0A0U1DXZ2_9MYCO</name>
<dbReference type="EMBL" id="CTEF01000005">
    <property type="protein sequence ID" value="CQD23216.1"/>
    <property type="molecule type" value="Genomic_DNA"/>
</dbReference>
<proteinExistence type="predicted"/>
<accession>A0A0U1DXZ2</accession>
<evidence type="ECO:0000313" key="1">
    <source>
        <dbReference type="EMBL" id="CQD23216.1"/>
    </source>
</evidence>
<gene>
    <name evidence="1" type="ORF">BN970_05685</name>
</gene>
<dbReference type="AlphaFoldDB" id="A0A0U1DXZ2"/>
<evidence type="ECO:0000313" key="2">
    <source>
        <dbReference type="Proteomes" id="UP000182227"/>
    </source>
</evidence>
<reference evidence="1 2" key="1">
    <citation type="submission" date="2015-03" db="EMBL/GenBank/DDBJ databases">
        <authorList>
            <person name="Murphy D."/>
        </authorList>
    </citation>
    <scope>NUCLEOTIDE SEQUENCE [LARGE SCALE GENOMIC DNA]</scope>
    <source>
        <strain evidence="1 2">D16</strain>
    </source>
</reference>
<dbReference type="Proteomes" id="UP000182227">
    <property type="component" value="Unassembled WGS sequence"/>
</dbReference>
<sequence length="32" mass="3817">MSRVSLIINHQIKTYSADRTDQAYTRPEFVYL</sequence>
<protein>
    <submittedName>
        <fullName evidence="1">Uncharacterized protein</fullName>
    </submittedName>
</protein>